<feature type="region of interest" description="Disordered" evidence="1">
    <location>
        <begin position="326"/>
        <end position="345"/>
    </location>
</feature>
<organism evidence="3 4">
    <name type="scientific">Actinospica acidithermotolerans</name>
    <dbReference type="NCBI Taxonomy" id="2828514"/>
    <lineage>
        <taxon>Bacteria</taxon>
        <taxon>Bacillati</taxon>
        <taxon>Actinomycetota</taxon>
        <taxon>Actinomycetes</taxon>
        <taxon>Catenulisporales</taxon>
        <taxon>Actinospicaceae</taxon>
        <taxon>Actinospica</taxon>
    </lineage>
</organism>
<keyword evidence="4" id="KW-1185">Reference proteome</keyword>
<feature type="region of interest" description="Disordered" evidence="1">
    <location>
        <begin position="250"/>
        <end position="285"/>
    </location>
</feature>
<name>A0A941E8S2_9ACTN</name>
<dbReference type="EMBL" id="JAGSOH010000020">
    <property type="protein sequence ID" value="MBR7826637.1"/>
    <property type="molecule type" value="Genomic_DNA"/>
</dbReference>
<protein>
    <recommendedName>
        <fullName evidence="2">Competence protein CoiA nuclease-like domain-containing protein</fullName>
    </recommendedName>
</protein>
<comment type="caution">
    <text evidence="3">The sequence shown here is derived from an EMBL/GenBank/DDBJ whole genome shotgun (WGS) entry which is preliminary data.</text>
</comment>
<reference evidence="3" key="1">
    <citation type="submission" date="2021-04" db="EMBL/GenBank/DDBJ databases">
        <title>Genome based classification of Actinospica acidithermotolerans sp. nov., an actinobacterium isolated from an Indonesian hot spring.</title>
        <authorList>
            <person name="Kusuma A.B."/>
            <person name="Putra K.E."/>
            <person name="Nafisah S."/>
            <person name="Loh J."/>
            <person name="Nouioui I."/>
            <person name="Goodfellow M."/>
        </authorList>
    </citation>
    <scope>NUCLEOTIDE SEQUENCE</scope>
    <source>
        <strain evidence="3">MGRD01-02</strain>
    </source>
</reference>
<dbReference type="RefSeq" id="WP_212517786.1">
    <property type="nucleotide sequence ID" value="NZ_JAGSOH010000020.1"/>
</dbReference>
<gene>
    <name evidence="3" type="ORF">KDK95_10000</name>
</gene>
<evidence type="ECO:0000313" key="4">
    <source>
        <dbReference type="Proteomes" id="UP000676325"/>
    </source>
</evidence>
<feature type="domain" description="Competence protein CoiA nuclease-like" evidence="2">
    <location>
        <begin position="74"/>
        <end position="154"/>
    </location>
</feature>
<dbReference type="Proteomes" id="UP000676325">
    <property type="component" value="Unassembled WGS sequence"/>
</dbReference>
<evidence type="ECO:0000313" key="3">
    <source>
        <dbReference type="EMBL" id="MBR7826637.1"/>
    </source>
</evidence>
<dbReference type="AlphaFoldDB" id="A0A941E8S2"/>
<sequence>MAFTAIHPDLGRIDASLLDLGAGLDWTAVYRVRPRIALRCPECGHGVHAKLSPRGLQYFAHDPGRPPECQLSSESMEHHLLKLELATSIRAAGWHAELEVRGEDGAWRADVLADCADRGTRWAWEAQLSPITTFELLTRTAKYYDAGIDVCWVTPRTGTPWIGASPCIRVAEPEGDAGWSVADGLGRFDERRGAWVVVEGTSLATFVRWVMEEKISCHGILTRYRRVLVGKGRKARRIDIWTSGRSIAAEKRHDAMRQRQQEWRQEQERKAAQAERERIAREQAAREEQERKRQLEAAEKHRLWKIEWDREQERLEAERLARQELERQAEAERREREAREDAERAERERLEQDAAHTWWAQVSEAQLRELLTAIARHAVNHTGITALPRQHQPDPAFAYGIALYLGTRLYGVVRPHPANLNRLPPGLAVFVRNAHEVEQVLARGVIEPEQVVHFDLPEHEQLQFT</sequence>
<evidence type="ECO:0000256" key="1">
    <source>
        <dbReference type="SAM" id="MobiDB-lite"/>
    </source>
</evidence>
<evidence type="ECO:0000259" key="2">
    <source>
        <dbReference type="Pfam" id="PF06054"/>
    </source>
</evidence>
<accession>A0A941E8S2</accession>
<dbReference type="Pfam" id="PF06054">
    <property type="entry name" value="CoiA_nuc"/>
    <property type="match status" value="1"/>
</dbReference>
<proteinExistence type="predicted"/>
<dbReference type="InterPro" id="IPR010330">
    <property type="entry name" value="CoiA_nuc"/>
</dbReference>